<dbReference type="Gene3D" id="1.25.40.790">
    <property type="match status" value="1"/>
</dbReference>
<dbReference type="EMBL" id="JADGIZ020000082">
    <property type="protein sequence ID" value="KAL2911959.1"/>
    <property type="molecule type" value="Genomic_DNA"/>
</dbReference>
<sequence length="1915" mass="214182">MSQEKPPPGGAEVQLAAYFKDLGYGATYSSNTILAVLEQVGIYPSNAASRITESELARLLSMMALTHTGLPENPSLRALVSGILSEADIEQLHQMTSWNIDLFFSVLVKMSPGVNWTNVLRNLDQPETAFPDPGSLAIVLKASKAVLQDIYLFPIAVFLDRWSNQRAQINFLRHTVQIAPELLAVTPSLSRRVIPLDTPLQGNLGRSVLSAASISPWNSLDLIQCIMSLGDSTVGEEAKMVVELGIQQSPDLILLGFAQLSTTWTSVVKDYGPTLVAHFLAGHPHAPFVLPRLWQLSPPLFVSGLVLMHSKDPSTLSRILDIAQEMKALSQILETKPYSFSIDLAALASRREYLNLEKWLQEHIRDEGPIFVRACLEFLSEKVSQQLSRSENLHSVPLSVDVVGIFLRILRASSGSMPPELADMLRNVLAICHQAYPRLANNGAEEALFTEGTTFPLEIEREANSYYERLYEGDLTIPQVVEMLQRLKVSGNPRDQETFRCVIHNLFDEYKFFPRYPERELAITSVLFGVLIQNQIVTAMALGMALRYVLEALRQEVGSKLFKFGLQALMQFLNRLAEWPQYCGLLVQIEHLHEAHPELIQTIKNAQKQVPVAGVAQGPGAPGFADGSDAKSKGAPTAKDTSCPADDAVFKAINLDSLVDDGPSDSPPENLQDKILFIVNNVSSANLSSKVSEMSEILKPEFFAWFSHYLVVKRASIEPNFHSLYIALLDSITSPALQRHVLRETLHNIRILLNSEKTLTSSQERSLLKNLGTWLGGITLAKNKPIRHKNLAFKELLLEGYKSSRLIVVIPFVCKVLEQSATSIVFRPPNPWLMAIMRLLAELYHFAELKLNLKFEIEVLCKNIKLDVTSIQPTDILRLSMQRQAADGMERDATNQRMAAHAYMASAAAMPGPQGAPDGVDDISVGYPSLASYITFNPNIAIFATQPSLKRIVHIAIDRSIREVIMSPVVERSVTIAVIASRELVVKDFALEPSEDRMRKAAHLMSQSLAGSLASVSSREPLRVSMISNLRNLLIQNGFTEQTVPEQVVHVIVSDNLDLACSVMEKAAAEKAVPEIDENLAVAYLNRRKHRERSNQPYVDMAVYASSRYPSVLPEGLRLRHGGLTPHQLRVYEDFGRISHSAERHVRPSMSQRDQHGAAGAAPQQPAAAPVDEAMPVLTAQQIVEKFGFVVAELDKQLTENASMALGALPPQHEIRALIAQVLLLFTQTPSLEEFSLLFSQKIVQLLYKSSSPLARTVYVFILKRFCDLSKGLGKELREWFLYNDDERKLDVNVTMVLLDSDLLGIAELDMQLARQIETGRPAVIEFAAGLLSACLLERKDFAFHTDFLFTTQSLSKLVARGVAAPSVAQVLDSIERASAIVAVKEVVSQDLESSAVRMRLGLVFQEWVHIYNHPSSSEAAHIQFVSQLENILKVDAISPLFFRVCTELSIESYHNIKAANVAPARAYQAVDAFARLIVLLVVHHSDPAGADDNKARLNLTAKILSIIVLVLVHAHEQSQTHFNQRPFFRLFSSLLNDLRQYEMQLQPIDIQILSAISNTFNTLQPSFLPGFAFAWMQLISHRNFMPRLLLSENQRFWPYFQRLLVELFQFLDPFLQQTQLTETTRLLYRGTLRILLVLLRDFPGFLCDYHFSLVDVIPHTCIQLRNLILSDFPRNMRFPDPFTPNLKVDLLPEINQPPRVLSDYTRSLAADGFKQDIDAYLKTRGPVSFLIDLRSRLLLNDSAAAPGASKYNVRVINALVLYVGVQAIAQAQHKQQVQGTSPITHSAPMDIFQQLVVDLDTEGRYLFLSAIANQLRYPNSHTHYFSCVLLYLFAEASQEIIQEQITRVLVERLIVNRPHPYGLLITVIELFRNPRYNFWDSNFITGAPEIERLFQTVAKSINSSMSRVPQMATA</sequence>
<keyword evidence="3" id="KW-0805">Transcription regulation</keyword>
<reference evidence="13 14" key="1">
    <citation type="submission" date="2023-09" db="EMBL/GenBank/DDBJ databases">
        <title>Pangenome analysis of Batrachochytrium dendrobatidis and related Chytrids.</title>
        <authorList>
            <person name="Yacoub M.N."/>
            <person name="Stajich J.E."/>
            <person name="James T.Y."/>
        </authorList>
    </citation>
    <scope>NUCLEOTIDE SEQUENCE [LARGE SCALE GENOMIC DNA]</scope>
    <source>
        <strain evidence="13 14">JEL0888</strain>
    </source>
</reference>
<protein>
    <submittedName>
        <fullName evidence="13">CCR4-NOT core subunit cdc39</fullName>
    </submittedName>
</protein>
<keyword evidence="5" id="KW-0539">Nucleus</keyword>
<dbReference type="PANTHER" id="PTHR13162">
    <property type="entry name" value="CCR4-NOT TRANSCRIPTION COMPLEX"/>
    <property type="match status" value="1"/>
</dbReference>
<dbReference type="Proteomes" id="UP001527925">
    <property type="component" value="Unassembled WGS sequence"/>
</dbReference>
<evidence type="ECO:0000259" key="12">
    <source>
        <dbReference type="Pfam" id="PF25097"/>
    </source>
</evidence>
<evidence type="ECO:0000256" key="1">
    <source>
        <dbReference type="ARBA" id="ARBA00004123"/>
    </source>
</evidence>
<dbReference type="Gene3D" id="1.25.40.840">
    <property type="entry name" value="CCR4-NOT transcription complex subunit 1 TTP binding domain"/>
    <property type="match status" value="1"/>
</dbReference>
<dbReference type="InterPro" id="IPR024557">
    <property type="entry name" value="CNOT1_dom_4"/>
</dbReference>
<dbReference type="Pfam" id="PF16418">
    <property type="entry name" value="CNOT1_HEAT"/>
    <property type="match status" value="1"/>
</dbReference>
<proteinExistence type="predicted"/>
<keyword evidence="14" id="KW-1185">Reference proteome</keyword>
<evidence type="ECO:0000259" key="7">
    <source>
        <dbReference type="Pfam" id="PF04054"/>
    </source>
</evidence>
<dbReference type="Gene3D" id="1.25.40.180">
    <property type="match status" value="1"/>
</dbReference>
<feature type="region of interest" description="Disordered" evidence="6">
    <location>
        <begin position="623"/>
        <end position="642"/>
    </location>
</feature>
<dbReference type="InterPro" id="IPR032191">
    <property type="entry name" value="CNOT1_CAF1_bind"/>
</dbReference>
<dbReference type="InterPro" id="IPR040398">
    <property type="entry name" value="Not1"/>
</dbReference>
<evidence type="ECO:0000256" key="6">
    <source>
        <dbReference type="SAM" id="MobiDB-lite"/>
    </source>
</evidence>
<feature type="domain" description="CCR4-NOT transcription complex subunit 1 HEAT repeat" evidence="11">
    <location>
        <begin position="275"/>
        <end position="411"/>
    </location>
</feature>
<dbReference type="Pfam" id="PF04054">
    <property type="entry name" value="Not1"/>
    <property type="match status" value="1"/>
</dbReference>
<evidence type="ECO:0000259" key="11">
    <source>
        <dbReference type="Pfam" id="PF16418"/>
    </source>
</evidence>
<comment type="caution">
    <text evidence="13">The sequence shown here is derived from an EMBL/GenBank/DDBJ whole genome shotgun (WGS) entry which is preliminary data.</text>
</comment>
<name>A0ABR4MXL3_9FUNG</name>
<dbReference type="PANTHER" id="PTHR13162:SF8">
    <property type="entry name" value="CCR4-NOT TRANSCRIPTION COMPLEX SUBUNIT 1"/>
    <property type="match status" value="1"/>
</dbReference>
<evidence type="ECO:0000256" key="5">
    <source>
        <dbReference type="ARBA" id="ARBA00023242"/>
    </source>
</evidence>
<dbReference type="InterPro" id="IPR038535">
    <property type="entry name" value="CNOT1_TTP_bind_sf"/>
</dbReference>
<dbReference type="Pfam" id="PF16415">
    <property type="entry name" value="CNOT1_CAF1_bind"/>
    <property type="match status" value="1"/>
</dbReference>
<accession>A0ABR4MXL3</accession>
<dbReference type="CDD" id="cd20710">
    <property type="entry name" value="NOT1_connector"/>
    <property type="match status" value="1"/>
</dbReference>
<evidence type="ECO:0000256" key="2">
    <source>
        <dbReference type="ARBA" id="ARBA00022491"/>
    </source>
</evidence>
<dbReference type="InterPro" id="IPR032194">
    <property type="entry name" value="CNOT1_HEAT"/>
</dbReference>
<feature type="domain" description="CCR4-NOT transcription complex subunit 1 CAF1-binding" evidence="9">
    <location>
        <begin position="665"/>
        <end position="884"/>
    </location>
</feature>
<feature type="domain" description="CCR4-NOT transcription complex subunit 1" evidence="8">
    <location>
        <begin position="947"/>
        <end position="1091"/>
    </location>
</feature>
<keyword evidence="4" id="KW-0804">Transcription</keyword>
<feature type="domain" description="CCR4-Not complex component Not1 C-terminal" evidence="7">
    <location>
        <begin position="1538"/>
        <end position="1898"/>
    </location>
</feature>
<evidence type="ECO:0000259" key="9">
    <source>
        <dbReference type="Pfam" id="PF16415"/>
    </source>
</evidence>
<evidence type="ECO:0000313" key="14">
    <source>
        <dbReference type="Proteomes" id="UP001527925"/>
    </source>
</evidence>
<dbReference type="Pfam" id="PF25097">
    <property type="entry name" value="ARM_Cnot1"/>
    <property type="match status" value="1"/>
</dbReference>
<dbReference type="Gene3D" id="1.25.40.800">
    <property type="match status" value="1"/>
</dbReference>
<feature type="compositionally biased region" description="Low complexity" evidence="6">
    <location>
        <begin position="1157"/>
        <end position="1166"/>
    </location>
</feature>
<evidence type="ECO:0000256" key="4">
    <source>
        <dbReference type="ARBA" id="ARBA00023163"/>
    </source>
</evidence>
<comment type="subcellular location">
    <subcellularLocation>
        <location evidence="1">Nucleus</location>
    </subcellularLocation>
</comment>
<evidence type="ECO:0000313" key="13">
    <source>
        <dbReference type="EMBL" id="KAL2911959.1"/>
    </source>
</evidence>
<organism evidence="13 14">
    <name type="scientific">Polyrhizophydium stewartii</name>
    <dbReference type="NCBI Taxonomy" id="2732419"/>
    <lineage>
        <taxon>Eukaryota</taxon>
        <taxon>Fungi</taxon>
        <taxon>Fungi incertae sedis</taxon>
        <taxon>Chytridiomycota</taxon>
        <taxon>Chytridiomycota incertae sedis</taxon>
        <taxon>Chytridiomycetes</taxon>
        <taxon>Rhizophydiales</taxon>
        <taxon>Rhizophydiales incertae sedis</taxon>
        <taxon>Polyrhizophydium</taxon>
    </lineage>
</organism>
<dbReference type="Pfam" id="PF12842">
    <property type="entry name" value="DUF3819"/>
    <property type="match status" value="1"/>
</dbReference>
<evidence type="ECO:0000256" key="3">
    <source>
        <dbReference type="ARBA" id="ARBA00023015"/>
    </source>
</evidence>
<dbReference type="InterPro" id="IPR007196">
    <property type="entry name" value="CCR4-Not_Not1_C"/>
</dbReference>
<feature type="domain" description="CCR4-NOT transcription complex subunit 1 TTP binding" evidence="10">
    <location>
        <begin position="453"/>
        <end position="609"/>
    </location>
</feature>
<dbReference type="InterPro" id="IPR032193">
    <property type="entry name" value="CNOT1_TTP_bind"/>
</dbReference>
<gene>
    <name evidence="13" type="primary">CDC39</name>
    <name evidence="13" type="ORF">HK105_208569</name>
</gene>
<feature type="region of interest" description="Disordered" evidence="6">
    <location>
        <begin position="1142"/>
        <end position="1166"/>
    </location>
</feature>
<dbReference type="InterPro" id="IPR055454">
    <property type="entry name" value="CNOT1-like_NOT1_connector"/>
</dbReference>
<keyword evidence="2" id="KW-0678">Repressor</keyword>
<feature type="domain" description="CCR4-NOT transcription complex subunit 1-like NOT1 connector" evidence="12">
    <location>
        <begin position="1194"/>
        <end position="1376"/>
    </location>
</feature>
<evidence type="ECO:0000259" key="8">
    <source>
        <dbReference type="Pfam" id="PF12842"/>
    </source>
</evidence>
<dbReference type="Pfam" id="PF16417">
    <property type="entry name" value="CNOT1_TTP_bind"/>
    <property type="match status" value="1"/>
</dbReference>
<evidence type="ECO:0000259" key="10">
    <source>
        <dbReference type="Pfam" id="PF16417"/>
    </source>
</evidence>